<organism evidence="1 2">
    <name type="scientific">Mucilaginibacter rigui</name>
    <dbReference type="NCBI Taxonomy" id="534635"/>
    <lineage>
        <taxon>Bacteria</taxon>
        <taxon>Pseudomonadati</taxon>
        <taxon>Bacteroidota</taxon>
        <taxon>Sphingobacteriia</taxon>
        <taxon>Sphingobacteriales</taxon>
        <taxon>Sphingobacteriaceae</taxon>
        <taxon>Mucilaginibacter</taxon>
    </lineage>
</organism>
<dbReference type="RefSeq" id="WP_191176620.1">
    <property type="nucleotide sequence ID" value="NZ_JACWMW010000003.1"/>
</dbReference>
<comment type="caution">
    <text evidence="1">The sequence shown here is derived from an EMBL/GenBank/DDBJ whole genome shotgun (WGS) entry which is preliminary data.</text>
</comment>
<sequence length="66" mass="7737">MINYKHPQNGSNYHTSFITFLDNFTYFDSNGVIFTPLKTIVEGYWQTLRMGDQLPVDYELPSGRTR</sequence>
<proteinExistence type="predicted"/>
<dbReference type="EMBL" id="JACWMW010000003">
    <property type="protein sequence ID" value="MBD1386794.1"/>
    <property type="molecule type" value="Genomic_DNA"/>
</dbReference>
<gene>
    <name evidence="1" type="ORF">IDJ75_16035</name>
</gene>
<evidence type="ECO:0000313" key="1">
    <source>
        <dbReference type="EMBL" id="MBD1386794.1"/>
    </source>
</evidence>
<evidence type="ECO:0000313" key="2">
    <source>
        <dbReference type="Proteomes" id="UP000618754"/>
    </source>
</evidence>
<keyword evidence="2" id="KW-1185">Reference proteome</keyword>
<name>A0ABR7X897_9SPHI</name>
<protein>
    <submittedName>
        <fullName evidence="1">Uncharacterized protein</fullName>
    </submittedName>
</protein>
<reference evidence="1 2" key="1">
    <citation type="submission" date="2020-09" db="EMBL/GenBank/DDBJ databases">
        <title>Novel species of Mucilaginibacter isolated from a glacier on the Tibetan Plateau.</title>
        <authorList>
            <person name="Liu Q."/>
            <person name="Xin Y.-H."/>
        </authorList>
    </citation>
    <scope>NUCLEOTIDE SEQUENCE [LARGE SCALE GENOMIC DNA]</scope>
    <source>
        <strain evidence="1 2">CGMCC 1.13878</strain>
    </source>
</reference>
<accession>A0ABR7X897</accession>
<dbReference type="Proteomes" id="UP000618754">
    <property type="component" value="Unassembled WGS sequence"/>
</dbReference>